<sequence>MEHYKSTLGVTAAAISALVLAAQIMHAGPFAASTPRPERAVASLDTQAEQTAWVNPPMRQQSVPATEVAQTRPETVGAKPAEVSVPPAQSMSQALAPVAAQKLERDVPGAARKSASAQRRKAAQRPVRSRHATLESRESATNAASPPSVPAQAPTETKRVDPIGDIIRGLGFGGQG</sequence>
<feature type="signal peptide" evidence="2">
    <location>
        <begin position="1"/>
        <end position="27"/>
    </location>
</feature>
<reference evidence="3" key="1">
    <citation type="journal article" date="2021" name="Front. Microbiol.">
        <title>Comprehensive Comparative Genomics and Phenotyping of Methylobacterium Species.</title>
        <authorList>
            <person name="Alessa O."/>
            <person name="Ogura Y."/>
            <person name="Fujitani Y."/>
            <person name="Takami H."/>
            <person name="Hayashi T."/>
            <person name="Sahin N."/>
            <person name="Tani A."/>
        </authorList>
    </citation>
    <scope>NUCLEOTIDE SEQUENCE</scope>
    <source>
        <strain evidence="3">DSM 14458</strain>
    </source>
</reference>
<feature type="region of interest" description="Disordered" evidence="1">
    <location>
        <begin position="67"/>
        <end position="176"/>
    </location>
</feature>
<feature type="chain" id="PRO_5045752678" evidence="2">
    <location>
        <begin position="28"/>
        <end position="176"/>
    </location>
</feature>
<dbReference type="Proteomes" id="UP001055093">
    <property type="component" value="Unassembled WGS sequence"/>
</dbReference>
<feature type="compositionally biased region" description="Low complexity" evidence="1">
    <location>
        <begin position="143"/>
        <end position="154"/>
    </location>
</feature>
<reference evidence="3" key="2">
    <citation type="submission" date="2021-08" db="EMBL/GenBank/DDBJ databases">
        <authorList>
            <person name="Tani A."/>
            <person name="Ola A."/>
            <person name="Ogura Y."/>
            <person name="Katsura K."/>
            <person name="Hayashi T."/>
        </authorList>
    </citation>
    <scope>NUCLEOTIDE SEQUENCE</scope>
    <source>
        <strain evidence="3">DSM 14458</strain>
    </source>
</reference>
<keyword evidence="2" id="KW-0732">Signal</keyword>
<feature type="compositionally biased region" description="Basic residues" evidence="1">
    <location>
        <begin position="118"/>
        <end position="131"/>
    </location>
</feature>
<accession>A0ABQ4UW01</accession>
<protein>
    <submittedName>
        <fullName evidence="3">Uncharacterized protein</fullName>
    </submittedName>
</protein>
<proteinExistence type="predicted"/>
<gene>
    <name evidence="3" type="ORF">BGCPKDLD_2856</name>
</gene>
<organism evidence="3 4">
    <name type="scientific">Methylorubrum suomiense</name>
    <dbReference type="NCBI Taxonomy" id="144191"/>
    <lineage>
        <taxon>Bacteria</taxon>
        <taxon>Pseudomonadati</taxon>
        <taxon>Pseudomonadota</taxon>
        <taxon>Alphaproteobacteria</taxon>
        <taxon>Hyphomicrobiales</taxon>
        <taxon>Methylobacteriaceae</taxon>
        <taxon>Methylorubrum</taxon>
    </lineage>
</organism>
<evidence type="ECO:0000256" key="1">
    <source>
        <dbReference type="SAM" id="MobiDB-lite"/>
    </source>
</evidence>
<keyword evidence="4" id="KW-1185">Reference proteome</keyword>
<evidence type="ECO:0000256" key="2">
    <source>
        <dbReference type="SAM" id="SignalP"/>
    </source>
</evidence>
<name>A0ABQ4UW01_9HYPH</name>
<evidence type="ECO:0000313" key="4">
    <source>
        <dbReference type="Proteomes" id="UP001055093"/>
    </source>
</evidence>
<evidence type="ECO:0000313" key="3">
    <source>
        <dbReference type="EMBL" id="GJE76264.1"/>
    </source>
</evidence>
<dbReference type="EMBL" id="BPRE01000008">
    <property type="protein sequence ID" value="GJE76264.1"/>
    <property type="molecule type" value="Genomic_DNA"/>
</dbReference>
<comment type="caution">
    <text evidence="3">The sequence shown here is derived from an EMBL/GenBank/DDBJ whole genome shotgun (WGS) entry which is preliminary data.</text>
</comment>